<evidence type="ECO:0000313" key="4">
    <source>
        <dbReference type="EMBL" id="KAF2101131.1"/>
    </source>
</evidence>
<evidence type="ECO:0000313" key="5">
    <source>
        <dbReference type="Proteomes" id="UP000799772"/>
    </source>
</evidence>
<feature type="chain" id="PRO_5040382071" evidence="3">
    <location>
        <begin position="24"/>
        <end position="259"/>
    </location>
</feature>
<sequence>MGRSNYMSLPFLYAFFFFPAFQCGEVPSQIITSPLDAFVGWTSEPSDGAWSQYYCNGGSVAQSGQTYACKNGGFFGLTCIGSKQVVEEYVGTATPFYGSTTQSVCTGLCQTALRYSDINDQSPLSAYGCWNDVFSIRSYYVNIPAATASTTSPITSSSTSASPSSIISTTSTPLSTFRTSTSSSSSSPLSVSSQPFSKSSSGSATPTIQASSSGLSSNKSNDIALGVGLGVGIPSFIVAVIGVVFTIRRARYDSSRNHA</sequence>
<keyword evidence="5" id="KW-1185">Reference proteome</keyword>
<accession>A0A9P4IN24</accession>
<dbReference type="AlphaFoldDB" id="A0A9P4IN24"/>
<feature type="signal peptide" evidence="3">
    <location>
        <begin position="1"/>
        <end position="23"/>
    </location>
</feature>
<feature type="transmembrane region" description="Helical" evidence="2">
    <location>
        <begin position="223"/>
        <end position="247"/>
    </location>
</feature>
<evidence type="ECO:0000256" key="3">
    <source>
        <dbReference type="SAM" id="SignalP"/>
    </source>
</evidence>
<proteinExistence type="predicted"/>
<organism evidence="4 5">
    <name type="scientific">Rhizodiscina lignyota</name>
    <dbReference type="NCBI Taxonomy" id="1504668"/>
    <lineage>
        <taxon>Eukaryota</taxon>
        <taxon>Fungi</taxon>
        <taxon>Dikarya</taxon>
        <taxon>Ascomycota</taxon>
        <taxon>Pezizomycotina</taxon>
        <taxon>Dothideomycetes</taxon>
        <taxon>Pleosporomycetidae</taxon>
        <taxon>Aulographales</taxon>
        <taxon>Rhizodiscinaceae</taxon>
        <taxon>Rhizodiscina</taxon>
    </lineage>
</organism>
<keyword evidence="2" id="KW-1133">Transmembrane helix</keyword>
<protein>
    <submittedName>
        <fullName evidence="4">Uncharacterized protein</fullName>
    </submittedName>
</protein>
<evidence type="ECO:0000256" key="1">
    <source>
        <dbReference type="SAM" id="MobiDB-lite"/>
    </source>
</evidence>
<feature type="compositionally biased region" description="Low complexity" evidence="1">
    <location>
        <begin position="149"/>
        <end position="203"/>
    </location>
</feature>
<name>A0A9P4IN24_9PEZI</name>
<reference evidence="4" key="1">
    <citation type="journal article" date="2020" name="Stud. Mycol.">
        <title>101 Dothideomycetes genomes: a test case for predicting lifestyles and emergence of pathogens.</title>
        <authorList>
            <person name="Haridas S."/>
            <person name="Albert R."/>
            <person name="Binder M."/>
            <person name="Bloem J."/>
            <person name="Labutti K."/>
            <person name="Salamov A."/>
            <person name="Andreopoulos B."/>
            <person name="Baker S."/>
            <person name="Barry K."/>
            <person name="Bills G."/>
            <person name="Bluhm B."/>
            <person name="Cannon C."/>
            <person name="Castanera R."/>
            <person name="Culley D."/>
            <person name="Daum C."/>
            <person name="Ezra D."/>
            <person name="Gonzalez J."/>
            <person name="Henrissat B."/>
            <person name="Kuo A."/>
            <person name="Liang C."/>
            <person name="Lipzen A."/>
            <person name="Lutzoni F."/>
            <person name="Magnuson J."/>
            <person name="Mondo S."/>
            <person name="Nolan M."/>
            <person name="Ohm R."/>
            <person name="Pangilinan J."/>
            <person name="Park H.-J."/>
            <person name="Ramirez L."/>
            <person name="Alfaro M."/>
            <person name="Sun H."/>
            <person name="Tritt A."/>
            <person name="Yoshinaga Y."/>
            <person name="Zwiers L.-H."/>
            <person name="Turgeon B."/>
            <person name="Goodwin S."/>
            <person name="Spatafora J."/>
            <person name="Crous P."/>
            <person name="Grigoriev I."/>
        </authorList>
    </citation>
    <scope>NUCLEOTIDE SEQUENCE</scope>
    <source>
        <strain evidence="4">CBS 133067</strain>
    </source>
</reference>
<gene>
    <name evidence="4" type="ORF">NA57DRAFT_74717</name>
</gene>
<evidence type="ECO:0000256" key="2">
    <source>
        <dbReference type="SAM" id="Phobius"/>
    </source>
</evidence>
<keyword evidence="2" id="KW-0472">Membrane</keyword>
<dbReference type="Proteomes" id="UP000799772">
    <property type="component" value="Unassembled WGS sequence"/>
</dbReference>
<keyword evidence="3" id="KW-0732">Signal</keyword>
<feature type="region of interest" description="Disordered" evidence="1">
    <location>
        <begin position="149"/>
        <end position="217"/>
    </location>
</feature>
<dbReference type="EMBL" id="ML978124">
    <property type="protein sequence ID" value="KAF2101131.1"/>
    <property type="molecule type" value="Genomic_DNA"/>
</dbReference>
<comment type="caution">
    <text evidence="4">The sequence shown here is derived from an EMBL/GenBank/DDBJ whole genome shotgun (WGS) entry which is preliminary data.</text>
</comment>
<keyword evidence="2" id="KW-0812">Transmembrane</keyword>
<dbReference type="OrthoDB" id="3796858at2759"/>